<evidence type="ECO:0000256" key="2">
    <source>
        <dbReference type="ARBA" id="ARBA00023136"/>
    </source>
</evidence>
<evidence type="ECO:0000313" key="10">
    <source>
        <dbReference type="Proteomes" id="UP000266568"/>
    </source>
</evidence>
<gene>
    <name evidence="9" type="ORF">DFR49_0105</name>
</gene>
<dbReference type="SUPFAM" id="SSF56935">
    <property type="entry name" value="Porins"/>
    <property type="match status" value="1"/>
</dbReference>
<dbReference type="PANTHER" id="PTHR40980">
    <property type="entry name" value="PLUG DOMAIN-CONTAINING PROTEIN"/>
    <property type="match status" value="1"/>
</dbReference>
<sequence length="902" mass="97688">MNRTLGLAGLLLSTALTPSVALAQATIADASQSGPAAPADTGEPQRDRPVDISTPGAELPGIVVIGRNIPQPIRDTPQVVSVLSSADIARAGDGDVAGALTRVTGLSVVGNGYVYVRGLGDRYSLALLNGSPLPSPEPLKRVVPLDIFPSSIIASALVQKSYSVNYPAEFGGGVVNLTTTTLPDESFLEVKGSVSGDTETTGRLGYTYYGSDTDWTGFDDGTRDIPFALRKAISSGRPVSLDTLSPDAPFEARKAEMAAITSSLVNAGTSLLQRNNNLPANFSTSASAGIRYDSPGGAQLGLIASAGLSNEWRTRDATQQVSIDSDLGGLVRDARTVLTDNHVVVHGLLGTGVRFGENSIRWTGLYIRDTLKQGRLSRGQSSVSETKDFIDQNTAWYERQLIDTQATGEFKFGNVGLDLRATYANTKREAPYERGFEYIYNSQVDDYVNNLNQSGNATISFSKLEENLYSGAADLSYTLPFARPVTLSGGYAYTDQTRNSTRRDFRFTPELGSLGLAVSQERPDYLLSDYNIQTYGIYLREATGVSGAGAFEAGLRIHAGYARINAELFSGLTLDLGVRYEDARQFVTPLGLDGRPTEAYATTKLDNDYWLPAATLTWNMAEDMQLRLAASKTIARPQFRELAQQIYQDTDSDRQFIGNPFLNDSKLTNVEARYEYYFAPEQRFTLAGFYKKIENPIEAFSYFNNGIVTSFANAPEADLYGGEVEMLKYVSLGGIADNGFFSTRRLVLSANYTYSKSKLKVGPDDTVTTPLFTGTAAGLFHDGDPLTGQSDHLVNFQIGLEDPDKLSQQTLLLTYASDRVTSRGLQAGTLQQPPIVERPGLRLDAVIRQGFSAFGAQGEITLEARNITGTGYREFQQSGDNVVDINRYDIGTSGSIGVSLRF</sequence>
<dbReference type="InterPro" id="IPR037066">
    <property type="entry name" value="Plug_dom_sf"/>
</dbReference>
<dbReference type="PANTHER" id="PTHR40980:SF5">
    <property type="entry name" value="TONB-DEPENDENT RECEPTOR"/>
    <property type="match status" value="1"/>
</dbReference>
<evidence type="ECO:0000256" key="6">
    <source>
        <dbReference type="SAM" id="SignalP"/>
    </source>
</evidence>
<keyword evidence="4" id="KW-0798">TonB box</keyword>
<comment type="similarity">
    <text evidence="4">Belongs to the TonB-dependent receptor family.</text>
</comment>
<evidence type="ECO:0000259" key="7">
    <source>
        <dbReference type="Pfam" id="PF00593"/>
    </source>
</evidence>
<dbReference type="Gene3D" id="2.40.170.20">
    <property type="entry name" value="TonB-dependent receptor, beta-barrel domain"/>
    <property type="match status" value="1"/>
</dbReference>
<dbReference type="OrthoDB" id="9768470at2"/>
<evidence type="ECO:0000256" key="3">
    <source>
        <dbReference type="ARBA" id="ARBA00023237"/>
    </source>
</evidence>
<comment type="caution">
    <text evidence="9">The sequence shown here is derived from an EMBL/GenBank/DDBJ whole genome shotgun (WGS) entry which is preliminary data.</text>
</comment>
<feature type="chain" id="PRO_5017315363" evidence="6">
    <location>
        <begin position="24"/>
        <end position="902"/>
    </location>
</feature>
<dbReference type="EMBL" id="QXDC01000002">
    <property type="protein sequence ID" value="RIA45585.1"/>
    <property type="molecule type" value="Genomic_DNA"/>
</dbReference>
<name>A0A397PED6_9SPHN</name>
<dbReference type="Pfam" id="PF07715">
    <property type="entry name" value="Plug"/>
    <property type="match status" value="1"/>
</dbReference>
<dbReference type="InterPro" id="IPR000531">
    <property type="entry name" value="Beta-barrel_TonB"/>
</dbReference>
<dbReference type="RefSeq" id="WP_119034114.1">
    <property type="nucleotide sequence ID" value="NZ_QXDC01000002.1"/>
</dbReference>
<evidence type="ECO:0000256" key="4">
    <source>
        <dbReference type="RuleBase" id="RU003357"/>
    </source>
</evidence>
<evidence type="ECO:0000313" key="9">
    <source>
        <dbReference type="EMBL" id="RIA45585.1"/>
    </source>
</evidence>
<dbReference type="InterPro" id="IPR036942">
    <property type="entry name" value="Beta-barrel_TonB_sf"/>
</dbReference>
<evidence type="ECO:0000256" key="1">
    <source>
        <dbReference type="ARBA" id="ARBA00004442"/>
    </source>
</evidence>
<feature type="domain" description="TonB-dependent receptor-like beta-barrel" evidence="7">
    <location>
        <begin position="396"/>
        <end position="807"/>
    </location>
</feature>
<dbReference type="AlphaFoldDB" id="A0A397PED6"/>
<dbReference type="GO" id="GO:0009279">
    <property type="term" value="C:cell outer membrane"/>
    <property type="evidence" value="ECO:0007669"/>
    <property type="project" value="UniProtKB-SubCell"/>
</dbReference>
<dbReference type="Gene3D" id="2.170.130.10">
    <property type="entry name" value="TonB-dependent receptor, plug domain"/>
    <property type="match status" value="1"/>
</dbReference>
<reference evidence="9 10" key="1">
    <citation type="submission" date="2018-08" db="EMBL/GenBank/DDBJ databases">
        <title>Genomic Encyclopedia of Type Strains, Phase IV (KMG-IV): sequencing the most valuable type-strain genomes for metagenomic binning, comparative biology and taxonomic classification.</title>
        <authorList>
            <person name="Goeker M."/>
        </authorList>
    </citation>
    <scope>NUCLEOTIDE SEQUENCE [LARGE SCALE GENOMIC DNA]</scope>
    <source>
        <strain evidence="9 10">DSM 25527</strain>
    </source>
</reference>
<keyword evidence="10" id="KW-1185">Reference proteome</keyword>
<dbReference type="Proteomes" id="UP000266568">
    <property type="component" value="Unassembled WGS sequence"/>
</dbReference>
<keyword evidence="2 4" id="KW-0472">Membrane</keyword>
<dbReference type="InterPro" id="IPR012910">
    <property type="entry name" value="Plug_dom"/>
</dbReference>
<proteinExistence type="inferred from homology"/>
<evidence type="ECO:0000256" key="5">
    <source>
        <dbReference type="SAM" id="MobiDB-lite"/>
    </source>
</evidence>
<protein>
    <submittedName>
        <fullName evidence="9">TonB-dependent receptor</fullName>
    </submittedName>
</protein>
<evidence type="ECO:0000259" key="8">
    <source>
        <dbReference type="Pfam" id="PF07715"/>
    </source>
</evidence>
<keyword evidence="6" id="KW-0732">Signal</keyword>
<accession>A0A397PED6</accession>
<comment type="subcellular location">
    <subcellularLocation>
        <location evidence="1 4">Cell outer membrane</location>
    </subcellularLocation>
</comment>
<dbReference type="Pfam" id="PF00593">
    <property type="entry name" value="TonB_dep_Rec_b-barrel"/>
    <property type="match status" value="1"/>
</dbReference>
<keyword evidence="3" id="KW-0998">Cell outer membrane</keyword>
<keyword evidence="9" id="KW-0675">Receptor</keyword>
<feature type="region of interest" description="Disordered" evidence="5">
    <location>
        <begin position="31"/>
        <end position="57"/>
    </location>
</feature>
<organism evidence="9 10">
    <name type="scientific">Hephaestia caeni</name>
    <dbReference type="NCBI Taxonomy" id="645617"/>
    <lineage>
        <taxon>Bacteria</taxon>
        <taxon>Pseudomonadati</taxon>
        <taxon>Pseudomonadota</taxon>
        <taxon>Alphaproteobacteria</taxon>
        <taxon>Sphingomonadales</taxon>
        <taxon>Sphingomonadaceae</taxon>
        <taxon>Hephaestia</taxon>
    </lineage>
</organism>
<feature type="signal peptide" evidence="6">
    <location>
        <begin position="1"/>
        <end position="23"/>
    </location>
</feature>
<feature type="domain" description="TonB-dependent receptor plug" evidence="8">
    <location>
        <begin position="73"/>
        <end position="174"/>
    </location>
</feature>